<dbReference type="RefSeq" id="WP_042769938.1">
    <property type="nucleotide sequence ID" value="NZ_JANFSF010000073.1"/>
</dbReference>
<dbReference type="EMBL" id="JACVHL010000078">
    <property type="protein sequence ID" value="MCC3808607.1"/>
    <property type="molecule type" value="Genomic_DNA"/>
</dbReference>
<evidence type="ECO:0000313" key="1">
    <source>
        <dbReference type="EMBL" id="MCC3808607.1"/>
    </source>
</evidence>
<evidence type="ECO:0000313" key="2">
    <source>
        <dbReference type="Proteomes" id="UP000726777"/>
    </source>
</evidence>
<gene>
    <name evidence="1" type="ORF">IB292_26860</name>
</gene>
<accession>A0A9Q3UIM5</accession>
<organism evidence="1 2">
    <name type="scientific">Vibrio parahaemolyticus</name>
    <dbReference type="NCBI Taxonomy" id="670"/>
    <lineage>
        <taxon>Bacteria</taxon>
        <taxon>Pseudomonadati</taxon>
        <taxon>Pseudomonadota</taxon>
        <taxon>Gammaproteobacteria</taxon>
        <taxon>Vibrionales</taxon>
        <taxon>Vibrionaceae</taxon>
        <taxon>Vibrio</taxon>
    </lineage>
</organism>
<comment type="caution">
    <text evidence="1">The sequence shown here is derived from an EMBL/GenBank/DDBJ whole genome shotgun (WGS) entry which is preliminary data.</text>
</comment>
<proteinExistence type="predicted"/>
<dbReference type="Proteomes" id="UP000726777">
    <property type="component" value="Unassembled WGS sequence"/>
</dbReference>
<reference evidence="1" key="1">
    <citation type="submission" date="2020-09" db="EMBL/GenBank/DDBJ databases">
        <title>Genome sequence of Vibrio parahaemolyticus isolates.</title>
        <authorList>
            <person name="Hammerl J.A."/>
            <person name="Strauch E."/>
        </authorList>
    </citation>
    <scope>NUCLEOTIDE SEQUENCE</scope>
    <source>
        <strain evidence="1">17-VB00146</strain>
    </source>
</reference>
<sequence>MLKKILKYSLLALVAMLIFVTLATYHYLRALADADAIQLDEQSRKIIEVSYNSEINSFIDEAKSIAYALSSLPSSWSYDKDKNDYLQSVLKQASMVEASLWLLTKSEN</sequence>
<dbReference type="AlphaFoldDB" id="A0A9Q3UIM5"/>
<name>A0A9Q3UIM5_VIBPH</name>
<protein>
    <submittedName>
        <fullName evidence="1">Uncharacterized protein</fullName>
    </submittedName>
</protein>